<organism evidence="3 4">
    <name type="scientific">Elysia crispata</name>
    <name type="common">lettuce slug</name>
    <dbReference type="NCBI Taxonomy" id="231223"/>
    <lineage>
        <taxon>Eukaryota</taxon>
        <taxon>Metazoa</taxon>
        <taxon>Spiralia</taxon>
        <taxon>Lophotrochozoa</taxon>
        <taxon>Mollusca</taxon>
        <taxon>Gastropoda</taxon>
        <taxon>Heterobranchia</taxon>
        <taxon>Euthyneura</taxon>
        <taxon>Panpulmonata</taxon>
        <taxon>Sacoglossa</taxon>
        <taxon>Placobranchoidea</taxon>
        <taxon>Plakobranchidae</taxon>
        <taxon>Elysia</taxon>
    </lineage>
</organism>
<proteinExistence type="predicted"/>
<evidence type="ECO:0000313" key="3">
    <source>
        <dbReference type="EMBL" id="KAK3737315.1"/>
    </source>
</evidence>
<evidence type="ECO:0000313" key="4">
    <source>
        <dbReference type="Proteomes" id="UP001283361"/>
    </source>
</evidence>
<feature type="region of interest" description="Disordered" evidence="1">
    <location>
        <begin position="34"/>
        <end position="54"/>
    </location>
</feature>
<reference evidence="3" key="1">
    <citation type="journal article" date="2023" name="G3 (Bethesda)">
        <title>A reference genome for the long-term kleptoplast-retaining sea slug Elysia crispata morphotype clarki.</title>
        <authorList>
            <person name="Eastman K.E."/>
            <person name="Pendleton A.L."/>
            <person name="Shaikh M.A."/>
            <person name="Suttiyut T."/>
            <person name="Ogas R."/>
            <person name="Tomko P."/>
            <person name="Gavelis G."/>
            <person name="Widhalm J.R."/>
            <person name="Wisecaver J.H."/>
        </authorList>
    </citation>
    <scope>NUCLEOTIDE SEQUENCE</scope>
    <source>
        <strain evidence="3">ECLA1</strain>
    </source>
</reference>
<keyword evidence="2" id="KW-1133">Transmembrane helix</keyword>
<dbReference type="EMBL" id="JAWDGP010006658">
    <property type="protein sequence ID" value="KAK3737315.1"/>
    <property type="molecule type" value="Genomic_DNA"/>
</dbReference>
<comment type="caution">
    <text evidence="3">The sequence shown here is derived from an EMBL/GenBank/DDBJ whole genome shotgun (WGS) entry which is preliminary data.</text>
</comment>
<accession>A0AAE0Y906</accession>
<keyword evidence="2" id="KW-0812">Transmembrane</keyword>
<protein>
    <submittedName>
        <fullName evidence="3">Uncharacterized protein</fullName>
    </submittedName>
</protein>
<gene>
    <name evidence="3" type="ORF">RRG08_067381</name>
</gene>
<dbReference type="AlphaFoldDB" id="A0AAE0Y906"/>
<keyword evidence="4" id="KW-1185">Reference proteome</keyword>
<dbReference type="Proteomes" id="UP001283361">
    <property type="component" value="Unassembled WGS sequence"/>
</dbReference>
<sequence length="147" mass="16828">MATAREVGYFPEEAEARPGDRLLQASDRRLSIEYRPGQRDKPRVRPKSRSGSTDSIISYVENPKRNRKFISLWVFSLIVIGIAAMFLLGVCVGFYVRELQTDKPDFKKICGVDDADMMEVKQRDRLGGYHESLAYYIRAKGISDFVE</sequence>
<feature type="transmembrane region" description="Helical" evidence="2">
    <location>
        <begin position="72"/>
        <end position="96"/>
    </location>
</feature>
<keyword evidence="2" id="KW-0472">Membrane</keyword>
<evidence type="ECO:0000256" key="1">
    <source>
        <dbReference type="SAM" id="MobiDB-lite"/>
    </source>
</evidence>
<evidence type="ECO:0000256" key="2">
    <source>
        <dbReference type="SAM" id="Phobius"/>
    </source>
</evidence>
<name>A0AAE0Y906_9GAST</name>
<feature type="compositionally biased region" description="Basic and acidic residues" evidence="1">
    <location>
        <begin position="34"/>
        <end position="43"/>
    </location>
</feature>